<dbReference type="GO" id="GO:0008270">
    <property type="term" value="F:zinc ion binding"/>
    <property type="evidence" value="ECO:0007669"/>
    <property type="project" value="UniProtKB-UniRule"/>
</dbReference>
<dbReference type="EMBL" id="VFOZ01000001">
    <property type="protein sequence ID" value="TQL95400.1"/>
    <property type="molecule type" value="Genomic_DNA"/>
</dbReference>
<feature type="binding site" evidence="8">
    <location>
        <position position="68"/>
    </location>
    <ligand>
        <name>Zn(2+)</name>
        <dbReference type="ChEBI" id="CHEBI:29105"/>
        <label>2</label>
        <note>catalytic</note>
    </ligand>
</feature>
<feature type="domain" description="Metallo-beta-lactamase" evidence="10">
    <location>
        <begin position="201"/>
        <end position="270"/>
    </location>
</feature>
<dbReference type="Pfam" id="PF12706">
    <property type="entry name" value="Lactamase_B_2"/>
    <property type="match status" value="1"/>
</dbReference>
<gene>
    <name evidence="8" type="primary">rnz</name>
    <name evidence="11" type="ORF">FB559_0903</name>
</gene>
<dbReference type="InterPro" id="IPR001279">
    <property type="entry name" value="Metallo-B-lactamas"/>
</dbReference>
<dbReference type="PANTHER" id="PTHR46018:SF2">
    <property type="entry name" value="ZINC PHOSPHODIESTERASE ELAC PROTEIN 1"/>
    <property type="match status" value="1"/>
</dbReference>
<dbReference type="EC" id="3.1.26.11" evidence="8"/>
<sequence>MSSRELVVLGTSSAVPTKQRNHNGYLLRWDGHGILFDPGEGTQRQMVRAGVSAHDIDWICLSHFHGDHCLGVPGVIQRIARDGVEHPVRAVFPGSGEAYWRRLRHAAIFNDTQVVTEHPVDGDVMPVPTGGAPFGLTVRRLSHRVESYGYRLEEPDGVTMLPDRLARHGVEGPLVGRLQREGTLTAPDGRTVTLDECSVPRPGQKAAFVMDTRLCDAIAPLVDGVDLLIAEATYLDADARLAEEYGHLTAAQAGRLAAEGGVRRLVLSHFSERYGEEDEPRFAAEAATVFGGDIVLARDLDRVPVPPRLRQTDETPTSR</sequence>
<evidence type="ECO:0000313" key="12">
    <source>
        <dbReference type="Proteomes" id="UP000316096"/>
    </source>
</evidence>
<dbReference type="SUPFAM" id="SSF56281">
    <property type="entry name" value="Metallo-hydrolase/oxidoreductase"/>
    <property type="match status" value="1"/>
</dbReference>
<keyword evidence="2 8" id="KW-0819">tRNA processing</keyword>
<comment type="similarity">
    <text evidence="8">Belongs to the RNase Z family.</text>
</comment>
<keyword evidence="3 8" id="KW-0540">Nuclease</keyword>
<evidence type="ECO:0000256" key="4">
    <source>
        <dbReference type="ARBA" id="ARBA00022723"/>
    </source>
</evidence>
<keyword evidence="4 8" id="KW-0479">Metal-binding</keyword>
<dbReference type="NCBIfam" id="NF000805">
    <property type="entry name" value="PRK00055.2-3"/>
    <property type="match status" value="1"/>
</dbReference>
<dbReference type="GO" id="GO:0042781">
    <property type="term" value="F:3'-tRNA processing endoribonuclease activity"/>
    <property type="evidence" value="ECO:0007669"/>
    <property type="project" value="UniProtKB-UniRule"/>
</dbReference>
<comment type="catalytic activity">
    <reaction evidence="8">
        <text>Endonucleolytic cleavage of RNA, removing extra 3' nucleotides from tRNA precursor, generating 3' termini of tRNAs. A 3'-hydroxy group is left at the tRNA terminus and a 5'-phosphoryl group is left at the trailer molecule.</text>
        <dbReference type="EC" id="3.1.26.11"/>
    </reaction>
</comment>
<keyword evidence="7 8" id="KW-0862">Zinc</keyword>
<dbReference type="InterPro" id="IPR013471">
    <property type="entry name" value="RNase_Z/BN"/>
</dbReference>
<keyword evidence="6 8" id="KW-0378">Hydrolase</keyword>
<dbReference type="RefSeq" id="WP_141953544.1">
    <property type="nucleotide sequence ID" value="NZ_VFOZ01000001.1"/>
</dbReference>
<organism evidence="11 12">
    <name type="scientific">Actinoallomurus bryophytorum</name>
    <dbReference type="NCBI Taxonomy" id="1490222"/>
    <lineage>
        <taxon>Bacteria</taxon>
        <taxon>Bacillati</taxon>
        <taxon>Actinomycetota</taxon>
        <taxon>Actinomycetes</taxon>
        <taxon>Streptosporangiales</taxon>
        <taxon>Thermomonosporaceae</taxon>
        <taxon>Actinoallomurus</taxon>
    </lineage>
</organism>
<keyword evidence="12" id="KW-1185">Reference proteome</keyword>
<dbReference type="Pfam" id="PF00753">
    <property type="entry name" value="Lactamase_B"/>
    <property type="match status" value="1"/>
</dbReference>
<feature type="domain" description="Metallo-beta-lactamase" evidence="9">
    <location>
        <begin position="20"/>
        <end position="139"/>
    </location>
</feature>
<evidence type="ECO:0000256" key="1">
    <source>
        <dbReference type="ARBA" id="ARBA00011738"/>
    </source>
</evidence>
<dbReference type="InterPro" id="IPR036866">
    <property type="entry name" value="RibonucZ/Hydroxyglut_hydro"/>
</dbReference>
<feature type="binding site" evidence="8">
    <location>
        <position position="211"/>
    </location>
    <ligand>
        <name>Zn(2+)</name>
        <dbReference type="ChEBI" id="CHEBI:29105"/>
        <label>2</label>
        <note>catalytic</note>
    </ligand>
</feature>
<evidence type="ECO:0000259" key="9">
    <source>
        <dbReference type="Pfam" id="PF00753"/>
    </source>
</evidence>
<feature type="binding site" evidence="8">
    <location>
        <position position="143"/>
    </location>
    <ligand>
        <name>Zn(2+)</name>
        <dbReference type="ChEBI" id="CHEBI:29105"/>
        <label>1</label>
        <note>catalytic</note>
    </ligand>
</feature>
<accession>A0A543CEG3</accession>
<keyword evidence="5 8" id="KW-0255">Endonuclease</keyword>
<evidence type="ECO:0000313" key="11">
    <source>
        <dbReference type="EMBL" id="TQL95400.1"/>
    </source>
</evidence>
<protein>
    <recommendedName>
        <fullName evidence="8">Ribonuclease Z</fullName>
        <shortName evidence="8">RNase Z</shortName>
        <ecNumber evidence="8">3.1.26.11</ecNumber>
    </recommendedName>
    <alternativeName>
        <fullName evidence="8">tRNA 3 endonuclease</fullName>
    </alternativeName>
    <alternativeName>
        <fullName evidence="8">tRNase Z</fullName>
    </alternativeName>
</protein>
<feature type="binding site" evidence="8">
    <location>
        <position position="269"/>
    </location>
    <ligand>
        <name>Zn(2+)</name>
        <dbReference type="ChEBI" id="CHEBI:29105"/>
        <label>2</label>
        <note>catalytic</note>
    </ligand>
</feature>
<feature type="binding site" evidence="8">
    <location>
        <position position="63"/>
    </location>
    <ligand>
        <name>Zn(2+)</name>
        <dbReference type="ChEBI" id="CHEBI:29105"/>
        <label>1</label>
        <note>catalytic</note>
    </ligand>
</feature>
<feature type="binding site" evidence="8">
    <location>
        <position position="67"/>
    </location>
    <ligand>
        <name>Zn(2+)</name>
        <dbReference type="ChEBI" id="CHEBI:29105"/>
        <label>2</label>
        <note>catalytic</note>
    </ligand>
</feature>
<dbReference type="Gene3D" id="3.60.15.10">
    <property type="entry name" value="Ribonuclease Z/Hydroxyacylglutathione hydrolase-like"/>
    <property type="match status" value="1"/>
</dbReference>
<dbReference type="OrthoDB" id="9800940at2"/>
<feature type="binding site" evidence="8">
    <location>
        <position position="211"/>
    </location>
    <ligand>
        <name>Zn(2+)</name>
        <dbReference type="ChEBI" id="CHEBI:29105"/>
        <label>1</label>
        <note>catalytic</note>
    </ligand>
</feature>
<dbReference type="PANTHER" id="PTHR46018">
    <property type="entry name" value="ZINC PHOSPHODIESTERASE ELAC PROTEIN 1"/>
    <property type="match status" value="1"/>
</dbReference>
<evidence type="ECO:0000256" key="3">
    <source>
        <dbReference type="ARBA" id="ARBA00022722"/>
    </source>
</evidence>
<evidence type="ECO:0000256" key="2">
    <source>
        <dbReference type="ARBA" id="ARBA00022694"/>
    </source>
</evidence>
<evidence type="ECO:0000256" key="8">
    <source>
        <dbReference type="HAMAP-Rule" id="MF_01818"/>
    </source>
</evidence>
<dbReference type="CDD" id="cd07717">
    <property type="entry name" value="RNaseZ_ZiPD-like_MBL-fold"/>
    <property type="match status" value="1"/>
</dbReference>
<evidence type="ECO:0000256" key="5">
    <source>
        <dbReference type="ARBA" id="ARBA00022759"/>
    </source>
</evidence>
<reference evidence="11 12" key="1">
    <citation type="submission" date="2019-06" db="EMBL/GenBank/DDBJ databases">
        <title>Sequencing the genomes of 1000 actinobacteria strains.</title>
        <authorList>
            <person name="Klenk H.-P."/>
        </authorList>
    </citation>
    <scope>NUCLEOTIDE SEQUENCE [LARGE SCALE GENOMIC DNA]</scope>
    <source>
        <strain evidence="11 12">DSM 102200</strain>
    </source>
</reference>
<evidence type="ECO:0000256" key="7">
    <source>
        <dbReference type="ARBA" id="ARBA00022833"/>
    </source>
</evidence>
<comment type="caution">
    <text evidence="11">The sequence shown here is derived from an EMBL/GenBank/DDBJ whole genome shotgun (WGS) entry which is preliminary data.</text>
</comment>
<comment type="function">
    <text evidence="8">Zinc phosphodiesterase, which displays some tRNA 3'-processing endonuclease activity. Probably involved in tRNA maturation, by removing a 3'-trailer from precursor tRNA.</text>
</comment>
<dbReference type="AlphaFoldDB" id="A0A543CEG3"/>
<comment type="cofactor">
    <cofactor evidence="8">
        <name>Zn(2+)</name>
        <dbReference type="ChEBI" id="CHEBI:29105"/>
    </cofactor>
    <text evidence="8">Binds 2 Zn(2+) ions.</text>
</comment>
<name>A0A543CEG3_9ACTN</name>
<dbReference type="Proteomes" id="UP000316096">
    <property type="component" value="Unassembled WGS sequence"/>
</dbReference>
<proteinExistence type="inferred from homology"/>
<evidence type="ECO:0000259" key="10">
    <source>
        <dbReference type="Pfam" id="PF12706"/>
    </source>
</evidence>
<evidence type="ECO:0000256" key="6">
    <source>
        <dbReference type="ARBA" id="ARBA00022801"/>
    </source>
</evidence>
<comment type="subunit">
    <text evidence="1 8">Homodimer.</text>
</comment>
<dbReference type="HAMAP" id="MF_01818">
    <property type="entry name" value="RNase_Z_BN"/>
    <property type="match status" value="1"/>
</dbReference>
<feature type="active site" description="Proton acceptor" evidence="8">
    <location>
        <position position="67"/>
    </location>
</feature>
<feature type="binding site" evidence="8">
    <location>
        <position position="65"/>
    </location>
    <ligand>
        <name>Zn(2+)</name>
        <dbReference type="ChEBI" id="CHEBI:29105"/>
        <label>1</label>
        <note>catalytic</note>
    </ligand>
</feature>